<protein>
    <recommendedName>
        <fullName evidence="4">Right-handed parallel beta-helix repeat-containing protein</fullName>
    </recommendedName>
</protein>
<evidence type="ECO:0000313" key="3">
    <source>
        <dbReference type="Proteomes" id="UP001161691"/>
    </source>
</evidence>
<keyword evidence="1" id="KW-0732">Signal</keyword>
<feature type="chain" id="PRO_5046233656" description="Right-handed parallel beta-helix repeat-containing protein" evidence="1">
    <location>
        <begin position="37"/>
        <end position="885"/>
    </location>
</feature>
<feature type="signal peptide" evidence="1">
    <location>
        <begin position="1"/>
        <end position="36"/>
    </location>
</feature>
<dbReference type="InterPro" id="IPR012334">
    <property type="entry name" value="Pectin_lyas_fold"/>
</dbReference>
<proteinExistence type="predicted"/>
<dbReference type="InterPro" id="IPR011050">
    <property type="entry name" value="Pectin_lyase_fold/virulence"/>
</dbReference>
<name>A0ABT6TKC4_9BACL</name>
<gene>
    <name evidence="2" type="ORF">KB449_20150</name>
</gene>
<organism evidence="2 3">
    <name type="scientific">Cohnella hashimotonis</name>
    <dbReference type="NCBI Taxonomy" id="2826895"/>
    <lineage>
        <taxon>Bacteria</taxon>
        <taxon>Bacillati</taxon>
        <taxon>Bacillota</taxon>
        <taxon>Bacilli</taxon>
        <taxon>Bacillales</taxon>
        <taxon>Paenibacillaceae</taxon>
        <taxon>Cohnella</taxon>
    </lineage>
</organism>
<dbReference type="RefSeq" id="WP_282910074.1">
    <property type="nucleotide sequence ID" value="NZ_JAGRPV010000001.1"/>
</dbReference>
<evidence type="ECO:0000313" key="2">
    <source>
        <dbReference type="EMBL" id="MDI4647299.1"/>
    </source>
</evidence>
<reference evidence="2" key="1">
    <citation type="submission" date="2023-04" db="EMBL/GenBank/DDBJ databases">
        <title>Comparative genomic analysis of Cohnella hashimotonis sp. nov., isolated from the International Space Station.</title>
        <authorList>
            <person name="Venkateswaran K."/>
            <person name="Simpson A."/>
        </authorList>
    </citation>
    <scope>NUCLEOTIDE SEQUENCE</scope>
    <source>
        <strain evidence="2">F6_2S_P_1</strain>
    </source>
</reference>
<comment type="caution">
    <text evidence="2">The sequence shown here is derived from an EMBL/GenBank/DDBJ whole genome shotgun (WGS) entry which is preliminary data.</text>
</comment>
<dbReference type="SUPFAM" id="SSF51126">
    <property type="entry name" value="Pectin lyase-like"/>
    <property type="match status" value="1"/>
</dbReference>
<dbReference type="EMBL" id="JAGRPV010000001">
    <property type="protein sequence ID" value="MDI4647299.1"/>
    <property type="molecule type" value="Genomic_DNA"/>
</dbReference>
<dbReference type="Proteomes" id="UP001161691">
    <property type="component" value="Unassembled WGS sequence"/>
</dbReference>
<dbReference type="Gene3D" id="2.160.20.10">
    <property type="entry name" value="Single-stranded right-handed beta-helix, Pectin lyase-like"/>
    <property type="match status" value="1"/>
</dbReference>
<sequence length="885" mass="93038">MNHSMGKPFGKLGYALLLAFAAAAGLLLLGSSSASAASYYVNNQSGSACSDAGAGTSASAPWCSFAPVNSHGAFAAGDQILLAKGATWNERMTLSGTGTSANPIVLGAYGSGAKPKIVRNGLESDRAISLTNPSYWTIGGLEIGRAGAGIVVSFSTAGHEGLVFKDLYLHDIKGIHQGSGSGNDVTGDAVWNSAGIEFTSKTFDDSHSASAPIVKNVLFEDIEGSRNLDTISIDWYNGSYSSVTGYKAAEQVVMRKLNFHQNDAGGSGATGCDDGMRITDVRYLTLIDSRIDGDAGCHSDTGTAAIYLAGVYDANIFNNSFTNVPHTSSPDMVAFDFECCTNRVNISENYFAGNAGAGISFLAIHPGLGFELNTTAAGNTFVQNGSGSFRRAGTSDTPTGTIRDNLYHEANAFLYEDGADYSGFSVSNNQPIKSASAIAHASASFGATQGLGNWTSKAYDGASWTNLAYYDTAKKQWQPSAATAFPSVSAFELQPSACANCKVARVWTAPIQGTVSLRARVLKAEEGGDGVVVRIAKNGTRIWPSAADQSVAAGDRTGYEAILDGIAVGAGDELRFEVSAGSAGNNASDAVSWTPSIAYTNYGLQWDFGTAGNLENWTMANQIAGTVSGGVLTLTSSGSDPYIVSADNLNSPAANRYLRIRLKNNTNDPMAQLFFTTTTDTAWSASKSVLFATKENASDYTTYVVDLGVNPNWTGSIKQLRLDPISKSGTMSVDYIQVTSLGSGASKSWEFATDSNAEGWTTGNQISSMTVSGGSLNLTSGGTDPYIYSPDNLAIDNALINRYVRIRLQNLSTNTTAQIFFTTTTDTTWNAAKSVTIPLLATSDYMEYVADMGAVAGWTGSIKQLRFDPLTATGTVKVDFIRITN</sequence>
<evidence type="ECO:0000256" key="1">
    <source>
        <dbReference type="SAM" id="SignalP"/>
    </source>
</evidence>
<keyword evidence="3" id="KW-1185">Reference proteome</keyword>
<evidence type="ECO:0008006" key="4">
    <source>
        <dbReference type="Google" id="ProtNLM"/>
    </source>
</evidence>
<accession>A0ABT6TKC4</accession>